<keyword evidence="4" id="KW-0813">Transport</keyword>
<feature type="transmembrane region" description="Helical" evidence="10">
    <location>
        <begin position="235"/>
        <end position="258"/>
    </location>
</feature>
<evidence type="ECO:0000256" key="8">
    <source>
        <dbReference type="ARBA" id="ARBA00023136"/>
    </source>
</evidence>
<gene>
    <name evidence="11" type="ORF">ACFQH1_11505</name>
</gene>
<dbReference type="Proteomes" id="UP001596227">
    <property type="component" value="Unassembled WGS sequence"/>
</dbReference>
<keyword evidence="6 10" id="KW-0812">Transmembrane</keyword>
<feature type="transmembrane region" description="Helical" evidence="10">
    <location>
        <begin position="164"/>
        <end position="187"/>
    </location>
</feature>
<keyword evidence="8 10" id="KW-0472">Membrane</keyword>
<dbReference type="PANTHER" id="PTHR43823">
    <property type="entry name" value="SPORULATION PROTEIN YKVU"/>
    <property type="match status" value="1"/>
</dbReference>
<evidence type="ECO:0000256" key="2">
    <source>
        <dbReference type="ARBA" id="ARBA00008417"/>
    </source>
</evidence>
<dbReference type="EMBL" id="JBHSSB010000031">
    <property type="protein sequence ID" value="MFC6295827.1"/>
    <property type="molecule type" value="Genomic_DNA"/>
</dbReference>
<evidence type="ECO:0000256" key="9">
    <source>
        <dbReference type="ARBA" id="ARBA00023251"/>
    </source>
</evidence>
<reference evidence="12" key="1">
    <citation type="journal article" date="2019" name="Int. J. Syst. Evol. Microbiol.">
        <title>The Global Catalogue of Microorganisms (GCM) 10K type strain sequencing project: providing services to taxonomists for standard genome sequencing and annotation.</title>
        <authorList>
            <consortium name="The Broad Institute Genomics Platform"/>
            <consortium name="The Broad Institute Genome Sequencing Center for Infectious Disease"/>
            <person name="Wu L."/>
            <person name="Ma J."/>
        </authorList>
    </citation>
    <scope>NUCLEOTIDE SEQUENCE [LARGE SCALE GENOMIC DNA]</scope>
    <source>
        <strain evidence="12">CCM 8934</strain>
    </source>
</reference>
<dbReference type="RefSeq" id="WP_137607709.1">
    <property type="nucleotide sequence ID" value="NZ_BJDH01000006.1"/>
</dbReference>
<evidence type="ECO:0000256" key="1">
    <source>
        <dbReference type="ARBA" id="ARBA00004651"/>
    </source>
</evidence>
<feature type="transmembrane region" description="Helical" evidence="10">
    <location>
        <begin position="383"/>
        <end position="404"/>
    </location>
</feature>
<protein>
    <recommendedName>
        <fullName evidence="3">Multidrug export protein MepA</fullName>
    </recommendedName>
</protein>
<proteinExistence type="inferred from homology"/>
<evidence type="ECO:0000256" key="10">
    <source>
        <dbReference type="SAM" id="Phobius"/>
    </source>
</evidence>
<evidence type="ECO:0000256" key="6">
    <source>
        <dbReference type="ARBA" id="ARBA00022692"/>
    </source>
</evidence>
<feature type="transmembrane region" description="Helical" evidence="10">
    <location>
        <begin position="46"/>
        <end position="70"/>
    </location>
</feature>
<feature type="transmembrane region" description="Helical" evidence="10">
    <location>
        <begin position="91"/>
        <end position="113"/>
    </location>
</feature>
<keyword evidence="9" id="KW-0046">Antibiotic resistance</keyword>
<dbReference type="InterPro" id="IPR045070">
    <property type="entry name" value="MATE_MepA-like"/>
</dbReference>
<evidence type="ECO:0000313" key="12">
    <source>
        <dbReference type="Proteomes" id="UP001596227"/>
    </source>
</evidence>
<evidence type="ECO:0000256" key="5">
    <source>
        <dbReference type="ARBA" id="ARBA00022475"/>
    </source>
</evidence>
<dbReference type="Pfam" id="PF01554">
    <property type="entry name" value="MatE"/>
    <property type="match status" value="2"/>
</dbReference>
<evidence type="ECO:0000256" key="3">
    <source>
        <dbReference type="ARBA" id="ARBA00022106"/>
    </source>
</evidence>
<keyword evidence="5" id="KW-1003">Cell membrane</keyword>
<feature type="transmembrane region" description="Helical" evidence="10">
    <location>
        <begin position="317"/>
        <end position="342"/>
    </location>
</feature>
<feature type="transmembrane region" description="Helical" evidence="10">
    <location>
        <begin position="278"/>
        <end position="297"/>
    </location>
</feature>
<keyword evidence="7 10" id="KW-1133">Transmembrane helix</keyword>
<comment type="similarity">
    <text evidence="2">Belongs to the multi antimicrobial extrusion (MATE) (TC 2.A.66.1) family. MepA subfamily.</text>
</comment>
<evidence type="ECO:0000313" key="11">
    <source>
        <dbReference type="EMBL" id="MFC6295827.1"/>
    </source>
</evidence>
<sequence>MEELFVKKPIPQAYFQLALPVVFGMLASMIYNLADTFFVSQTQNTALVAGVALCTPLFSFMLAVGDIFGLGGSALMSRLLGKQDTATSRRVSSFSVYVGIATGLVVTVLLLVFERQILTLFGATSETYRYAAQFYRIMALGASFIIFSLIPSNMIRTEGLATQSMIATVAGTALTIVLDPIFIFPLGLGATGAALATVIGYALTDAVLVFFVLTKCQVNSVSWQQRHITGTLIKSILLIGIPASITNLMQSFGTALLNNYLAHYGASQVAAFGIASKIYMIVMLLIVGFAFGVQPMIGYNFGAQEFKRLKQIIHFDLFVEAGLAFGLAVILMIFAPTIVSWFMPQAVIVRAGSLLLRSLLSTTPLIGVILVFTTVFQSTGQALGAFVMSIARQGVVFLVVIVVADDLFGYLGVVWAQPLADIITALIGCGFYYWKFKPLLKTTSN</sequence>
<feature type="transmembrane region" description="Helical" evidence="10">
    <location>
        <begin position="354"/>
        <end position="376"/>
    </location>
</feature>
<evidence type="ECO:0000256" key="7">
    <source>
        <dbReference type="ARBA" id="ARBA00022989"/>
    </source>
</evidence>
<evidence type="ECO:0000256" key="4">
    <source>
        <dbReference type="ARBA" id="ARBA00022448"/>
    </source>
</evidence>
<accession>A0ABW1UIY0</accession>
<dbReference type="InterPro" id="IPR002528">
    <property type="entry name" value="MATE_fam"/>
</dbReference>
<comment type="subcellular location">
    <subcellularLocation>
        <location evidence="1">Cell membrane</location>
        <topology evidence="1">Multi-pass membrane protein</topology>
    </subcellularLocation>
</comment>
<feature type="transmembrane region" description="Helical" evidence="10">
    <location>
        <begin position="12"/>
        <end position="34"/>
    </location>
</feature>
<dbReference type="NCBIfam" id="TIGR00797">
    <property type="entry name" value="matE"/>
    <property type="match status" value="1"/>
</dbReference>
<feature type="transmembrane region" description="Helical" evidence="10">
    <location>
        <begin position="133"/>
        <end position="152"/>
    </location>
</feature>
<feature type="transmembrane region" description="Helical" evidence="10">
    <location>
        <begin position="410"/>
        <end position="434"/>
    </location>
</feature>
<comment type="caution">
    <text evidence="11">The sequence shown here is derived from an EMBL/GenBank/DDBJ whole genome shotgun (WGS) entry which is preliminary data.</text>
</comment>
<name>A0ABW1UIY0_9LACO</name>
<keyword evidence="12" id="KW-1185">Reference proteome</keyword>
<feature type="transmembrane region" description="Helical" evidence="10">
    <location>
        <begin position="193"/>
        <end position="214"/>
    </location>
</feature>
<dbReference type="PANTHER" id="PTHR43823:SF3">
    <property type="entry name" value="MULTIDRUG EXPORT PROTEIN MEPA"/>
    <property type="match status" value="1"/>
</dbReference>
<dbReference type="InterPro" id="IPR048279">
    <property type="entry name" value="MdtK-like"/>
</dbReference>
<organism evidence="11 12">
    <name type="scientific">Lactiplantibacillus daoliensis</name>
    <dbReference type="NCBI Taxonomy" id="2559916"/>
    <lineage>
        <taxon>Bacteria</taxon>
        <taxon>Bacillati</taxon>
        <taxon>Bacillota</taxon>
        <taxon>Bacilli</taxon>
        <taxon>Lactobacillales</taxon>
        <taxon>Lactobacillaceae</taxon>
        <taxon>Lactiplantibacillus</taxon>
    </lineage>
</organism>
<dbReference type="PIRSF" id="PIRSF006603">
    <property type="entry name" value="DinF"/>
    <property type="match status" value="1"/>
</dbReference>
<dbReference type="CDD" id="cd13143">
    <property type="entry name" value="MATE_MepA_like"/>
    <property type="match status" value="1"/>
</dbReference>
<dbReference type="InterPro" id="IPR051327">
    <property type="entry name" value="MATE_MepA_subfamily"/>
</dbReference>